<protein>
    <submittedName>
        <fullName evidence="1">Uncharacterized protein</fullName>
    </submittedName>
</protein>
<dbReference type="EMBL" id="JXLB01000007">
    <property type="protein sequence ID" value="OJG82891.1"/>
    <property type="molecule type" value="Genomic_DNA"/>
</dbReference>
<dbReference type="AlphaFoldDB" id="A0A1L8WPE7"/>
<proteinExistence type="predicted"/>
<keyword evidence="2" id="KW-1185">Reference proteome</keyword>
<evidence type="ECO:0000313" key="2">
    <source>
        <dbReference type="Proteomes" id="UP000182152"/>
    </source>
</evidence>
<sequence length="39" mass="4752">MNSMNKYEQVNDGAYYLFLVFKHDKMKTFTNVRGKEFKK</sequence>
<organism evidence="1 2">
    <name type="scientific">Enterococcus ratti</name>
    <dbReference type="NCBI Taxonomy" id="150033"/>
    <lineage>
        <taxon>Bacteria</taxon>
        <taxon>Bacillati</taxon>
        <taxon>Bacillota</taxon>
        <taxon>Bacilli</taxon>
        <taxon>Lactobacillales</taxon>
        <taxon>Enterococcaceae</taxon>
        <taxon>Enterococcus</taxon>
    </lineage>
</organism>
<comment type="caution">
    <text evidence="1">The sequence shown here is derived from an EMBL/GenBank/DDBJ whole genome shotgun (WGS) entry which is preliminary data.</text>
</comment>
<gene>
    <name evidence="1" type="ORF">RV14_GL002183</name>
</gene>
<name>A0A1L8WPE7_9ENTE</name>
<reference evidence="1 2" key="1">
    <citation type="submission" date="2014-12" db="EMBL/GenBank/DDBJ databases">
        <title>Draft genome sequences of 29 type strains of Enterococci.</title>
        <authorList>
            <person name="Zhong Z."/>
            <person name="Sun Z."/>
            <person name="Liu W."/>
            <person name="Zhang W."/>
            <person name="Zhang H."/>
        </authorList>
    </citation>
    <scope>NUCLEOTIDE SEQUENCE [LARGE SCALE GENOMIC DNA]</scope>
    <source>
        <strain evidence="1 2">DSM 15687</strain>
    </source>
</reference>
<evidence type="ECO:0000313" key="1">
    <source>
        <dbReference type="EMBL" id="OJG82891.1"/>
    </source>
</evidence>
<dbReference type="Proteomes" id="UP000182152">
    <property type="component" value="Unassembled WGS sequence"/>
</dbReference>
<accession>A0A1L8WPE7</accession>